<evidence type="ECO:0000313" key="3">
    <source>
        <dbReference type="Proteomes" id="UP000028607"/>
    </source>
</evidence>
<dbReference type="AlphaFoldDB" id="A0A085U150"/>
<dbReference type="eggNOG" id="COG3210">
    <property type="taxonomic scope" value="Bacteria"/>
</dbReference>
<comment type="caution">
    <text evidence="2">The sequence shown here is derived from an EMBL/GenBank/DDBJ whole genome shotgun (WGS) entry which is preliminary data.</text>
</comment>
<dbReference type="Proteomes" id="UP000028607">
    <property type="component" value="Unassembled WGS sequence"/>
</dbReference>
<organism evidence="2 3">
    <name type="scientific">Thioclava atlantica</name>
    <dbReference type="NCBI Taxonomy" id="1317124"/>
    <lineage>
        <taxon>Bacteria</taxon>
        <taxon>Pseudomonadati</taxon>
        <taxon>Pseudomonadota</taxon>
        <taxon>Alphaproteobacteria</taxon>
        <taxon>Rhodobacterales</taxon>
        <taxon>Paracoccaceae</taxon>
        <taxon>Thioclava</taxon>
    </lineage>
</organism>
<dbReference type="SUPFAM" id="SSF51294">
    <property type="entry name" value="Hedgehog/intein (Hint) domain"/>
    <property type="match status" value="1"/>
</dbReference>
<keyword evidence="3" id="KW-1185">Reference proteome</keyword>
<dbReference type="Pfam" id="PF13403">
    <property type="entry name" value="Hint_2"/>
    <property type="match status" value="1"/>
</dbReference>
<evidence type="ECO:0000313" key="2">
    <source>
        <dbReference type="EMBL" id="KFE36697.1"/>
    </source>
</evidence>
<dbReference type="OrthoDB" id="6305173at2"/>
<dbReference type="EMBL" id="AQRC01000001">
    <property type="protein sequence ID" value="KFE36697.1"/>
    <property type="molecule type" value="Genomic_DNA"/>
</dbReference>
<accession>A0A085U150</accession>
<feature type="domain" description="Hedgehog/Intein (Hint)" evidence="1">
    <location>
        <begin position="78"/>
        <end position="219"/>
    </location>
</feature>
<reference evidence="3" key="1">
    <citation type="submission" date="2013-04" db="EMBL/GenBank/DDBJ databases">
        <title>Thioclava sp. 13D2W-2 Genome Sequencing.</title>
        <authorList>
            <person name="Lai Q."/>
            <person name="Li G."/>
            <person name="Shao Z."/>
        </authorList>
    </citation>
    <scope>NUCLEOTIDE SEQUENCE [LARGE SCALE GENOMIC DNA]</scope>
    <source>
        <strain evidence="3">13D2W-2</strain>
    </source>
</reference>
<evidence type="ECO:0000259" key="1">
    <source>
        <dbReference type="Pfam" id="PF13403"/>
    </source>
</evidence>
<protein>
    <recommendedName>
        <fullName evidence="1">Hedgehog/Intein (Hint) domain-containing protein</fullName>
    </recommendedName>
</protein>
<gene>
    <name evidence="2" type="ORF">DW2_01025</name>
</gene>
<name>A0A085U150_9RHOB</name>
<dbReference type="InterPro" id="IPR028992">
    <property type="entry name" value="Hedgehog/Intein_dom"/>
</dbReference>
<sequence>MNMTRRMAAGPRSAGLVSDIPTTRALRATPYAPKRPLRASGMTRRYSTMWLEPNGDIAEETRIAPAVPLFEEAFSAIARGAIVATEDGPVAIEDLVPGQRVITADERVELVTWIGSMTVFPSAGEDTGRMIRVTAEAFGHGRPQNDVVLGPHARFCLRDARLRNRLGLDQAYAPIAGFVDGVSVVEVKPISAITAYHVALEHHGTLKVGGFEIESYHPGEGIERMIDPRLAELFLALFPHVDRLRDFGPLAIPRLTRFEVEQLQG</sequence>
<proteinExistence type="predicted"/>
<reference evidence="2 3" key="2">
    <citation type="journal article" date="2015" name="Antonie Van Leeuwenhoek">
        <title>Thioclava indica sp. nov., isolated from surface seawater of the Indian Ocean.</title>
        <authorList>
            <person name="Liu Y."/>
            <person name="Lai Q."/>
            <person name="Du J."/>
            <person name="Xu H."/>
            <person name="Jiang L."/>
            <person name="Shao Z."/>
        </authorList>
    </citation>
    <scope>NUCLEOTIDE SEQUENCE [LARGE SCALE GENOMIC DNA]</scope>
    <source>
        <strain evidence="2 3">13D2W-2</strain>
    </source>
</reference>
<dbReference type="RefSeq" id="WP_038142629.1">
    <property type="nucleotide sequence ID" value="NZ_AQRC01000001.1"/>
</dbReference>
<dbReference type="STRING" id="1317124.DW2_01025"/>
<dbReference type="InterPro" id="IPR036844">
    <property type="entry name" value="Hint_dom_sf"/>
</dbReference>
<dbReference type="PATRIC" id="fig|1317124.6.peg.201"/>